<keyword evidence="4" id="KW-1133">Transmembrane helix</keyword>
<feature type="transmembrane region" description="Helical" evidence="4">
    <location>
        <begin position="69"/>
        <end position="85"/>
    </location>
</feature>
<feature type="transmembrane region" description="Helical" evidence="4">
    <location>
        <begin position="112"/>
        <end position="130"/>
    </location>
</feature>
<dbReference type="CDD" id="cd16917">
    <property type="entry name" value="HATPase_UhpB-NarQ-NarX-like"/>
    <property type="match status" value="1"/>
</dbReference>
<organism evidence="6 7">
    <name type="scientific">Alteromonas sediminis</name>
    <dbReference type="NCBI Taxonomy" id="2259342"/>
    <lineage>
        <taxon>Bacteria</taxon>
        <taxon>Pseudomonadati</taxon>
        <taxon>Pseudomonadota</taxon>
        <taxon>Gammaproteobacteria</taxon>
        <taxon>Alteromonadales</taxon>
        <taxon>Alteromonadaceae</taxon>
        <taxon>Alteromonas/Salinimonas group</taxon>
        <taxon>Alteromonas</taxon>
    </lineage>
</organism>
<evidence type="ECO:0000313" key="7">
    <source>
        <dbReference type="Proteomes" id="UP000275281"/>
    </source>
</evidence>
<evidence type="ECO:0000256" key="4">
    <source>
        <dbReference type="SAM" id="Phobius"/>
    </source>
</evidence>
<feature type="transmembrane region" description="Helical" evidence="4">
    <location>
        <begin position="7"/>
        <end position="29"/>
    </location>
</feature>
<dbReference type="PANTHER" id="PTHR24421:SF59">
    <property type="entry name" value="OXYGEN SENSOR HISTIDINE KINASE NREB"/>
    <property type="match status" value="1"/>
</dbReference>
<dbReference type="RefSeq" id="WP_124026111.1">
    <property type="nucleotide sequence ID" value="NZ_JBHRSN010000005.1"/>
</dbReference>
<dbReference type="Gene3D" id="3.30.565.10">
    <property type="entry name" value="Histidine kinase-like ATPase, C-terminal domain"/>
    <property type="match status" value="1"/>
</dbReference>
<accession>A0A3N5Y9T7</accession>
<dbReference type="PANTHER" id="PTHR24421">
    <property type="entry name" value="NITRATE/NITRITE SENSOR PROTEIN NARX-RELATED"/>
    <property type="match status" value="1"/>
</dbReference>
<dbReference type="EMBL" id="RPOK01000001">
    <property type="protein sequence ID" value="RPJ68109.1"/>
    <property type="molecule type" value="Genomic_DNA"/>
</dbReference>
<feature type="domain" description="Signal transduction histidine kinase subgroup 3 dimerisation and phosphoacceptor" evidence="5">
    <location>
        <begin position="190"/>
        <end position="251"/>
    </location>
</feature>
<dbReference type="AlphaFoldDB" id="A0A3N5Y9T7"/>
<dbReference type="GO" id="GO:0016020">
    <property type="term" value="C:membrane"/>
    <property type="evidence" value="ECO:0007669"/>
    <property type="project" value="InterPro"/>
</dbReference>
<dbReference type="InterPro" id="IPR011712">
    <property type="entry name" value="Sig_transdc_His_kin_sub3_dim/P"/>
</dbReference>
<dbReference type="InterPro" id="IPR036890">
    <property type="entry name" value="HATPase_C_sf"/>
</dbReference>
<evidence type="ECO:0000313" key="6">
    <source>
        <dbReference type="EMBL" id="RPJ68109.1"/>
    </source>
</evidence>
<name>A0A3N5Y9T7_9ALTE</name>
<feature type="transmembrane region" description="Helical" evidence="4">
    <location>
        <begin position="136"/>
        <end position="155"/>
    </location>
</feature>
<gene>
    <name evidence="6" type="ORF">DRW07_01470</name>
</gene>
<feature type="transmembrane region" description="Helical" evidence="4">
    <location>
        <begin position="41"/>
        <end position="57"/>
    </location>
</feature>
<dbReference type="OrthoDB" id="9797605at2"/>
<dbReference type="SUPFAM" id="SSF55874">
    <property type="entry name" value="ATPase domain of HSP90 chaperone/DNA topoisomerase II/histidine kinase"/>
    <property type="match status" value="1"/>
</dbReference>
<dbReference type="GO" id="GO:0000155">
    <property type="term" value="F:phosphorelay sensor kinase activity"/>
    <property type="evidence" value="ECO:0007669"/>
    <property type="project" value="InterPro"/>
</dbReference>
<evidence type="ECO:0000256" key="3">
    <source>
        <dbReference type="ARBA" id="ARBA00023012"/>
    </source>
</evidence>
<keyword evidence="4" id="KW-0812">Transmembrane</keyword>
<evidence type="ECO:0000259" key="5">
    <source>
        <dbReference type="Pfam" id="PF07730"/>
    </source>
</evidence>
<dbReference type="Proteomes" id="UP000275281">
    <property type="component" value="Unassembled WGS sequence"/>
</dbReference>
<keyword evidence="3" id="KW-0902">Two-component regulatory system</keyword>
<dbReference type="Pfam" id="PF07730">
    <property type="entry name" value="HisKA_3"/>
    <property type="match status" value="1"/>
</dbReference>
<evidence type="ECO:0000256" key="1">
    <source>
        <dbReference type="ARBA" id="ARBA00022679"/>
    </source>
</evidence>
<proteinExistence type="predicted"/>
<dbReference type="GO" id="GO:0046983">
    <property type="term" value="F:protein dimerization activity"/>
    <property type="evidence" value="ECO:0007669"/>
    <property type="project" value="InterPro"/>
</dbReference>
<keyword evidence="1" id="KW-0808">Transferase</keyword>
<protein>
    <recommendedName>
        <fullName evidence="5">Signal transduction histidine kinase subgroup 3 dimerisation and phosphoacceptor domain-containing protein</fullName>
    </recommendedName>
</protein>
<reference evidence="6 7" key="1">
    <citation type="submission" date="2018-11" db="EMBL/GenBank/DDBJ databases">
        <authorList>
            <person name="Ye M.-Q."/>
            <person name="Du Z.-J."/>
        </authorList>
    </citation>
    <scope>NUCLEOTIDE SEQUENCE [LARGE SCALE GENOMIC DNA]</scope>
    <source>
        <strain evidence="6 7">U0105</strain>
    </source>
</reference>
<dbReference type="InterPro" id="IPR050482">
    <property type="entry name" value="Sensor_HK_TwoCompSys"/>
</dbReference>
<keyword evidence="4" id="KW-0472">Membrane</keyword>
<evidence type="ECO:0000256" key="2">
    <source>
        <dbReference type="ARBA" id="ARBA00022777"/>
    </source>
</evidence>
<comment type="caution">
    <text evidence="6">The sequence shown here is derived from an EMBL/GenBank/DDBJ whole genome shotgun (WGS) entry which is preliminary data.</text>
</comment>
<dbReference type="Gene3D" id="1.20.5.1930">
    <property type="match status" value="1"/>
</dbReference>
<keyword evidence="2" id="KW-0418">Kinase</keyword>
<keyword evidence="7" id="KW-1185">Reference proteome</keyword>
<sequence length="377" mass="42676">MHNRLKNFSFLHAVAFLTWAVVAVTSLFFVSHPSETSSPEILLAGCLFVIFIITWLLATEDTQVSDKKMYIYLVVQWGCFTTLFFLLPNAYVVILSILWSAVVAYLVSLHRALIISIVAIYVPFTLIYSLHWGHSWVFINAILFFTFNIFVIVTLQVSEKEKQARELAELLNAELTATQKILQQTSEQTERIRIARNIHDLLGHHLTALTIKLQYASHKTDMETKATIDECLQISRLLLSDVREAVSDMRELQPIDLYKTLNEMIATTPRLKIDLSMQTDINTPDPAVAQCIVRSVQESITNTLKHSRADKMTIQVTSDATHITLILEDNGAATKDYTEGNGLTGMRERLAQIGGQTNFEITQTGFKTHLRFPLEVS</sequence>